<keyword evidence="3 6" id="KW-0547">Nucleotide-binding</keyword>
<feature type="compositionally biased region" description="Low complexity" evidence="7">
    <location>
        <begin position="582"/>
        <end position="609"/>
    </location>
</feature>
<dbReference type="GO" id="GO:0004674">
    <property type="term" value="F:protein serine/threonine kinase activity"/>
    <property type="evidence" value="ECO:0007669"/>
    <property type="project" value="UniProtKB-KW"/>
</dbReference>
<evidence type="ECO:0000256" key="7">
    <source>
        <dbReference type="SAM" id="MobiDB-lite"/>
    </source>
</evidence>
<feature type="compositionally biased region" description="Low complexity" evidence="7">
    <location>
        <begin position="618"/>
        <end position="632"/>
    </location>
</feature>
<dbReference type="SUPFAM" id="SSF56112">
    <property type="entry name" value="Protein kinase-like (PK-like)"/>
    <property type="match status" value="1"/>
</dbReference>
<organism evidence="9 10">
    <name type="scientific">Panaeolus cyanescens</name>
    <dbReference type="NCBI Taxonomy" id="181874"/>
    <lineage>
        <taxon>Eukaryota</taxon>
        <taxon>Fungi</taxon>
        <taxon>Dikarya</taxon>
        <taxon>Basidiomycota</taxon>
        <taxon>Agaricomycotina</taxon>
        <taxon>Agaricomycetes</taxon>
        <taxon>Agaricomycetidae</taxon>
        <taxon>Agaricales</taxon>
        <taxon>Agaricineae</taxon>
        <taxon>Galeropsidaceae</taxon>
        <taxon>Panaeolus</taxon>
    </lineage>
</organism>
<name>A0A409YBT2_9AGAR</name>
<reference evidence="9 10" key="1">
    <citation type="journal article" date="2018" name="Evol. Lett.">
        <title>Horizontal gene cluster transfer increased hallucinogenic mushroom diversity.</title>
        <authorList>
            <person name="Reynolds H.T."/>
            <person name="Vijayakumar V."/>
            <person name="Gluck-Thaler E."/>
            <person name="Korotkin H.B."/>
            <person name="Matheny P.B."/>
            <person name="Slot J.C."/>
        </authorList>
    </citation>
    <scope>NUCLEOTIDE SEQUENCE [LARGE SCALE GENOMIC DNA]</scope>
    <source>
        <strain evidence="9 10">2629</strain>
    </source>
</reference>
<dbReference type="Gene3D" id="1.10.510.10">
    <property type="entry name" value="Transferase(Phosphotransferase) domain 1"/>
    <property type="match status" value="2"/>
</dbReference>
<dbReference type="PROSITE" id="PS50011">
    <property type="entry name" value="PROTEIN_KINASE_DOM"/>
    <property type="match status" value="1"/>
</dbReference>
<dbReference type="Proteomes" id="UP000284842">
    <property type="component" value="Unassembled WGS sequence"/>
</dbReference>
<dbReference type="InterPro" id="IPR011009">
    <property type="entry name" value="Kinase-like_dom_sf"/>
</dbReference>
<dbReference type="PANTHER" id="PTHR24345:SF91">
    <property type="entry name" value="SERINE_THREONINE-PROTEIN KINASE PLK4"/>
    <property type="match status" value="1"/>
</dbReference>
<evidence type="ECO:0000256" key="4">
    <source>
        <dbReference type="ARBA" id="ARBA00022777"/>
    </source>
</evidence>
<keyword evidence="2" id="KW-0808">Transferase</keyword>
<evidence type="ECO:0000256" key="1">
    <source>
        <dbReference type="ARBA" id="ARBA00022527"/>
    </source>
</evidence>
<dbReference type="Pfam" id="PF00069">
    <property type="entry name" value="Pkinase"/>
    <property type="match status" value="2"/>
</dbReference>
<protein>
    <recommendedName>
        <fullName evidence="8">Protein kinase domain-containing protein</fullName>
    </recommendedName>
</protein>
<evidence type="ECO:0000313" key="9">
    <source>
        <dbReference type="EMBL" id="PPR00462.1"/>
    </source>
</evidence>
<evidence type="ECO:0000256" key="6">
    <source>
        <dbReference type="PROSITE-ProRule" id="PRU10141"/>
    </source>
</evidence>
<dbReference type="STRING" id="181874.A0A409YBT2"/>
<keyword evidence="5 6" id="KW-0067">ATP-binding</keyword>
<keyword evidence="10" id="KW-1185">Reference proteome</keyword>
<dbReference type="PROSITE" id="PS00108">
    <property type="entry name" value="PROTEIN_KINASE_ST"/>
    <property type="match status" value="1"/>
</dbReference>
<dbReference type="EMBL" id="NHTK01001311">
    <property type="protein sequence ID" value="PPR00462.1"/>
    <property type="molecule type" value="Genomic_DNA"/>
</dbReference>
<dbReference type="GO" id="GO:0005524">
    <property type="term" value="F:ATP binding"/>
    <property type="evidence" value="ECO:0007669"/>
    <property type="project" value="UniProtKB-UniRule"/>
</dbReference>
<dbReference type="InterPro" id="IPR008271">
    <property type="entry name" value="Ser/Thr_kinase_AS"/>
</dbReference>
<feature type="compositionally biased region" description="Low complexity" evidence="7">
    <location>
        <begin position="529"/>
        <end position="541"/>
    </location>
</feature>
<accession>A0A409YBT2</accession>
<evidence type="ECO:0000313" key="10">
    <source>
        <dbReference type="Proteomes" id="UP000284842"/>
    </source>
</evidence>
<comment type="caution">
    <text evidence="9">The sequence shown here is derived from an EMBL/GenBank/DDBJ whole genome shotgun (WGS) entry which is preliminary data.</text>
</comment>
<feature type="domain" description="Protein kinase" evidence="8">
    <location>
        <begin position="64"/>
        <end position="405"/>
    </location>
</feature>
<proteinExistence type="predicted"/>
<dbReference type="SMART" id="SM00220">
    <property type="entry name" value="S_TKc"/>
    <property type="match status" value="1"/>
</dbReference>
<feature type="region of interest" description="Disordered" evidence="7">
    <location>
        <begin position="795"/>
        <end position="817"/>
    </location>
</feature>
<dbReference type="InterPro" id="IPR017441">
    <property type="entry name" value="Protein_kinase_ATP_BS"/>
</dbReference>
<gene>
    <name evidence="9" type="ORF">CVT24_004523</name>
</gene>
<dbReference type="OrthoDB" id="4062651at2759"/>
<dbReference type="GO" id="GO:0005634">
    <property type="term" value="C:nucleus"/>
    <property type="evidence" value="ECO:0007669"/>
    <property type="project" value="TreeGrafter"/>
</dbReference>
<dbReference type="InParanoid" id="A0A409YBT2"/>
<keyword evidence="4" id="KW-0418">Kinase</keyword>
<feature type="binding site" evidence="6">
    <location>
        <position position="93"/>
    </location>
    <ligand>
        <name>ATP</name>
        <dbReference type="ChEBI" id="CHEBI:30616"/>
    </ligand>
</feature>
<feature type="compositionally biased region" description="Basic residues" evidence="7">
    <location>
        <begin position="513"/>
        <end position="522"/>
    </location>
</feature>
<dbReference type="PROSITE" id="PS00107">
    <property type="entry name" value="PROTEIN_KINASE_ATP"/>
    <property type="match status" value="1"/>
</dbReference>
<feature type="compositionally biased region" description="Low complexity" evidence="7">
    <location>
        <begin position="682"/>
        <end position="691"/>
    </location>
</feature>
<dbReference type="AlphaFoldDB" id="A0A409YBT2"/>
<feature type="region of interest" description="Disordered" evidence="7">
    <location>
        <begin position="1"/>
        <end position="32"/>
    </location>
</feature>
<evidence type="ECO:0000256" key="2">
    <source>
        <dbReference type="ARBA" id="ARBA00022679"/>
    </source>
</evidence>
<evidence type="ECO:0000256" key="5">
    <source>
        <dbReference type="ARBA" id="ARBA00022840"/>
    </source>
</evidence>
<evidence type="ECO:0000256" key="3">
    <source>
        <dbReference type="ARBA" id="ARBA00022741"/>
    </source>
</evidence>
<sequence length="817" mass="88486">MQDSSGQTQSTPQPIFNNRISQENEAEKAKNISASPAAMFLSAFSSPPVSTPKPDDAGQVISGYTLGPIIGYGASSIIRKATSESGGQVAAVKIIRRSDLVKAGNAPQARKKLQHEAAVWSTLSHEHILPLFSAVHTQYADYFFTLYCPAGSLFDILKQDGNPALPQDDAGMMFRQVVRGLRYLHEVVRYVHRDMKLENVLVDEQGVCRIGDFGMTRKIGASDSDEEDDYEAEAHHLFHHPHLQHPNSALPTFGASGVQRAVSFASPSPAARKAQLAASHHAAIGRHNSARHRNSTSNHQPVITVQPGSLPYAAPELLLPQTSDAMRPHPGQDIWALGVMLYALLTGRLPFNDSFEPRLQMKILNGVYTMPTGIGRGAERLLQGCLERSPSNRWNIAMVDDVAWGVGWGAEGDGASPSEILEEMQWKLEHGHGFFRGTDGADDESLPTPSHSPSRSRSRHHSANNSRAHSLSRSSSRMPKVELAIPASALDWDQDSHPIYDPTSPDQEDGTRRARNVSRTRHSINTAARRSSSRQQRSLSRAPVLTDKGSAERSQSRGMRSQSRGLRRNAPGDTYLRPPVTPSRTSPSRSSTSDSFIQSSGSSSPSLVSDNGDNGECSPTWSASESLSSSSSAFVGLPSHNQSTKTLRAFPDTLHAERGRRRVKASPSSPQDEHNHTEVLNSESRSPSPSSILRTPLDGTTLRCHHPTDVIGEVDEELHLDDGESRSARSELEGSRPDVAVRDGAGFGLGIDIGMVIGVDDLGDIVRGTERLSVSPHGQLDAGEDVKKPGKGREVLARLDNPPSGLSLAMAGMRNES</sequence>
<feature type="compositionally biased region" description="Low complexity" evidence="7">
    <location>
        <begin position="463"/>
        <end position="477"/>
    </location>
</feature>
<keyword evidence="1" id="KW-0723">Serine/threonine-protein kinase</keyword>
<evidence type="ECO:0000259" key="8">
    <source>
        <dbReference type="PROSITE" id="PS50011"/>
    </source>
</evidence>
<feature type="compositionally biased region" description="Polar residues" evidence="7">
    <location>
        <begin position="1"/>
        <end position="23"/>
    </location>
</feature>
<dbReference type="PANTHER" id="PTHR24345">
    <property type="entry name" value="SERINE/THREONINE-PROTEIN KINASE PLK"/>
    <property type="match status" value="1"/>
</dbReference>
<dbReference type="InterPro" id="IPR000719">
    <property type="entry name" value="Prot_kinase_dom"/>
</dbReference>
<feature type="region of interest" description="Disordered" evidence="7">
    <location>
        <begin position="432"/>
        <end position="703"/>
    </location>
</feature>